<accession>A0AAV8CL69</accession>
<dbReference type="PANTHER" id="PTHR33124:SF5">
    <property type="entry name" value="TRANSCRIPTION FACTOR IBH1-LIKE 1"/>
    <property type="match status" value="1"/>
</dbReference>
<dbReference type="Pfam" id="PF26576">
    <property type="entry name" value="IBH1_N"/>
    <property type="match status" value="1"/>
</dbReference>
<dbReference type="EMBL" id="JAMFTS010000005">
    <property type="protein sequence ID" value="KAJ4754982.1"/>
    <property type="molecule type" value="Genomic_DNA"/>
</dbReference>
<dbReference type="Proteomes" id="UP001140206">
    <property type="component" value="Chromosome 5"/>
</dbReference>
<proteinExistence type="predicted"/>
<evidence type="ECO:0000313" key="4">
    <source>
        <dbReference type="EMBL" id="KAJ4754982.1"/>
    </source>
</evidence>
<dbReference type="InterPro" id="IPR044660">
    <property type="entry name" value="IBH1-like"/>
</dbReference>
<feature type="domain" description="IBH1-like N-terminal" evidence="3">
    <location>
        <begin position="9"/>
        <end position="67"/>
    </location>
</feature>
<evidence type="ECO:0000259" key="3">
    <source>
        <dbReference type="Pfam" id="PF26576"/>
    </source>
</evidence>
<dbReference type="PANTHER" id="PTHR33124">
    <property type="entry name" value="TRANSCRIPTION FACTOR IBH1-LIKE 1"/>
    <property type="match status" value="1"/>
</dbReference>
<gene>
    <name evidence="4" type="ORF">LUZ62_089387</name>
</gene>
<dbReference type="GO" id="GO:0003677">
    <property type="term" value="F:DNA binding"/>
    <property type="evidence" value="ECO:0007669"/>
    <property type="project" value="UniProtKB-KW"/>
</dbReference>
<keyword evidence="5" id="KW-1185">Reference proteome</keyword>
<evidence type="ECO:0000256" key="1">
    <source>
        <dbReference type="ARBA" id="ARBA00023015"/>
    </source>
</evidence>
<sequence>MHVTKEFKKKTFLKQFLLGLHVSNSISNPISIQQRKNSIKLSADLAMAFARGRTHWTHALITKLGQKEENKSTLKGILGRRYEILMARYSCPLLYQKVQRRKKSVRSYRFSYNAQKRRSSALKGSCVRVSPSVVARNLENRRTKVLKRLVPGGELLNGSALLSEALDYVISLKAQVDMMKSLWRATQVSSSSNVELVPSAPLQKKDASCTIANSEE</sequence>
<organism evidence="4 5">
    <name type="scientific">Rhynchospora pubera</name>
    <dbReference type="NCBI Taxonomy" id="906938"/>
    <lineage>
        <taxon>Eukaryota</taxon>
        <taxon>Viridiplantae</taxon>
        <taxon>Streptophyta</taxon>
        <taxon>Embryophyta</taxon>
        <taxon>Tracheophyta</taxon>
        <taxon>Spermatophyta</taxon>
        <taxon>Magnoliopsida</taxon>
        <taxon>Liliopsida</taxon>
        <taxon>Poales</taxon>
        <taxon>Cyperaceae</taxon>
        <taxon>Cyperoideae</taxon>
        <taxon>Rhynchosporeae</taxon>
        <taxon>Rhynchospora</taxon>
    </lineage>
</organism>
<keyword evidence="1" id="KW-0805">Transcription regulation</keyword>
<evidence type="ECO:0000256" key="2">
    <source>
        <dbReference type="ARBA" id="ARBA00023163"/>
    </source>
</evidence>
<dbReference type="InterPro" id="IPR059002">
    <property type="entry name" value="IBH1_N"/>
</dbReference>
<dbReference type="GO" id="GO:0006355">
    <property type="term" value="P:regulation of DNA-templated transcription"/>
    <property type="evidence" value="ECO:0007669"/>
    <property type="project" value="InterPro"/>
</dbReference>
<comment type="caution">
    <text evidence="4">The sequence shown here is derived from an EMBL/GenBank/DDBJ whole genome shotgun (WGS) entry which is preliminary data.</text>
</comment>
<keyword evidence="2" id="KW-0804">Transcription</keyword>
<reference evidence="4" key="1">
    <citation type="submission" date="2022-08" db="EMBL/GenBank/DDBJ databases">
        <authorList>
            <person name="Marques A."/>
        </authorList>
    </citation>
    <scope>NUCLEOTIDE SEQUENCE</scope>
    <source>
        <strain evidence="4">RhyPub2mFocal</strain>
        <tissue evidence="4">Leaves</tissue>
    </source>
</reference>
<protein>
    <submittedName>
        <fullName evidence="4">Basic helix-loop-helix (BHLH) DNA-binding superfamily protein</fullName>
    </submittedName>
</protein>
<name>A0AAV8CL69_9POAL</name>
<keyword evidence="4" id="KW-0238">DNA-binding</keyword>
<evidence type="ECO:0000313" key="5">
    <source>
        <dbReference type="Proteomes" id="UP001140206"/>
    </source>
</evidence>
<dbReference type="AlphaFoldDB" id="A0AAV8CL69"/>